<dbReference type="SUPFAM" id="SSF46689">
    <property type="entry name" value="Homeodomain-like"/>
    <property type="match status" value="1"/>
</dbReference>
<proteinExistence type="predicted"/>
<dbReference type="Gene3D" id="1.10.10.2840">
    <property type="entry name" value="PucR C-terminal helix-turn-helix domain"/>
    <property type="match status" value="1"/>
</dbReference>
<dbReference type="RefSeq" id="WP_030005266.1">
    <property type="nucleotide sequence ID" value="NC_022549.1"/>
</dbReference>
<dbReference type="PANTHER" id="PTHR33744:SF15">
    <property type="entry name" value="CARBOHYDRATE DIACID REGULATOR"/>
    <property type="match status" value="1"/>
</dbReference>
<accession>U4KPV2</accession>
<reference evidence="2 3" key="1">
    <citation type="journal article" date="2013" name="J. Mol. Microbiol. Biotechnol.">
        <title>Analysis of the Complete Genomes of Acholeplasma brassicae , A. palmae and A. laidlawii and Their Comparison to the Obligate Parasites from ' Candidatus Phytoplasma'.</title>
        <authorList>
            <person name="Kube M."/>
            <person name="Siewert C."/>
            <person name="Migdoll A.M."/>
            <person name="Duduk B."/>
            <person name="Holz S."/>
            <person name="Rabus R."/>
            <person name="Seemuller E."/>
            <person name="Mitrovic J."/>
            <person name="Muller I."/>
            <person name="Buttner C."/>
            <person name="Reinhardt R."/>
        </authorList>
    </citation>
    <scope>NUCLEOTIDE SEQUENCE [LARGE SCALE GENOMIC DNA]</scope>
    <source>
        <strain evidence="3">0502</strain>
    </source>
</reference>
<organism evidence="2 3">
    <name type="scientific">Acholeplasma brassicae</name>
    <dbReference type="NCBI Taxonomy" id="61635"/>
    <lineage>
        <taxon>Bacteria</taxon>
        <taxon>Bacillati</taxon>
        <taxon>Mycoplasmatota</taxon>
        <taxon>Mollicutes</taxon>
        <taxon>Acholeplasmatales</taxon>
        <taxon>Acholeplasmataceae</taxon>
        <taxon>Acholeplasma</taxon>
    </lineage>
</organism>
<feature type="domain" description="PucR C-terminal helix-turn-helix" evidence="1">
    <location>
        <begin position="134"/>
        <end position="187"/>
    </location>
</feature>
<dbReference type="InterPro" id="IPR051448">
    <property type="entry name" value="CdaR-like_regulators"/>
</dbReference>
<dbReference type="HOGENOM" id="CLU_1458279_0_0_14"/>
<dbReference type="InterPro" id="IPR042070">
    <property type="entry name" value="PucR_C-HTH_sf"/>
</dbReference>
<dbReference type="Proteomes" id="UP000032737">
    <property type="component" value="Chromosome"/>
</dbReference>
<dbReference type="KEGG" id="abra:BN85313850"/>
<dbReference type="EMBL" id="FO681348">
    <property type="protein sequence ID" value="CCV66406.1"/>
    <property type="molecule type" value="Genomic_DNA"/>
</dbReference>
<name>U4KPV2_9MOLU</name>
<dbReference type="AlphaFoldDB" id="U4KPV2"/>
<dbReference type="InterPro" id="IPR009057">
    <property type="entry name" value="Homeodomain-like_sf"/>
</dbReference>
<dbReference type="PANTHER" id="PTHR33744">
    <property type="entry name" value="CARBOHYDRATE DIACID REGULATOR"/>
    <property type="match status" value="1"/>
</dbReference>
<sequence length="192" mass="23284">MSYYYLIINGINQVNQEDYQAILSLFSEMMYRPSFKLETENLIIIAEMKEDISFYDVISNTNQEFYLNLSLYESIEFQTIEELLKDLKNKSSILEFNKVYLNEKILIYNRFKPIFDEKTRQEMLKEFYYDQEFLHMIKVFLERNQNSSEASKALYLHRNTLNNRIEKFYKITGYDLRKFEDAALIYIIVKDC</sequence>
<evidence type="ECO:0000313" key="3">
    <source>
        <dbReference type="Proteomes" id="UP000032737"/>
    </source>
</evidence>
<evidence type="ECO:0000259" key="1">
    <source>
        <dbReference type="Pfam" id="PF13556"/>
    </source>
</evidence>
<keyword evidence="3" id="KW-1185">Reference proteome</keyword>
<dbReference type="InterPro" id="IPR025736">
    <property type="entry name" value="PucR_C-HTH_dom"/>
</dbReference>
<evidence type="ECO:0000313" key="2">
    <source>
        <dbReference type="EMBL" id="CCV66406.1"/>
    </source>
</evidence>
<protein>
    <recommendedName>
        <fullName evidence="1">PucR C-terminal helix-turn-helix domain-containing protein</fullName>
    </recommendedName>
</protein>
<dbReference type="Pfam" id="PF13556">
    <property type="entry name" value="HTH_30"/>
    <property type="match status" value="1"/>
</dbReference>
<dbReference type="STRING" id="61635.BN85313850"/>
<gene>
    <name evidence="2" type="ORF">BN85313850</name>
</gene>
<dbReference type="OrthoDB" id="9792148at2"/>